<keyword evidence="2" id="KW-1185">Reference proteome</keyword>
<gene>
    <name evidence="1" type="ORF">YM304_16200</name>
</gene>
<dbReference type="Proteomes" id="UP000011863">
    <property type="component" value="Chromosome"/>
</dbReference>
<reference evidence="1 2" key="1">
    <citation type="journal article" date="2013" name="Int. J. Syst. Evol. Microbiol.">
        <title>Ilumatobacter nonamiense sp. nov. and Ilumatobacter coccineum sp. nov., isolated from seashore sand.</title>
        <authorList>
            <person name="Matsumoto A."/>
            <person name="Kasai H."/>
            <person name="Matsuo Y."/>
            <person name="Shizuri Y."/>
            <person name="Ichikawa N."/>
            <person name="Fujita N."/>
            <person name="Omura S."/>
            <person name="Takahashi Y."/>
        </authorList>
    </citation>
    <scope>NUCLEOTIDE SEQUENCE [LARGE SCALE GENOMIC DNA]</scope>
    <source>
        <strain evidence="2">NBRC 103263 / KCTC 29153 / YM16-304</strain>
    </source>
</reference>
<name>A0A6C7E153_ILUCY</name>
<accession>A0A6C7E153</accession>
<proteinExistence type="predicted"/>
<dbReference type="AlphaFoldDB" id="A0A6C7E153"/>
<sequence length="590" mass="61099">MVVAPDAAALLDGNDLHIFQRDGMLLEIDDVAGNTGGFLRGWTVADDGTTRFQMISYGESGDGVELEIDVFGTVTPTTGSGTDLAYDFVRSSGGRILNDTGGVYRIGDDGAAVRVSTGRAFAANGSHVLARECDDARVCELVVLDLDSGERRVVPTDEVELDNLYSLDLAPDGTAVAVDRDGDDGVSGFVKEIIDFDLGVVGSMPGSPMFTSGSSWTADGGGVIGRRRGGGGLVYLDRETGTTADFGVDLFDNIVDFGVRYPDAELPPQSSDPAARAITLSEAVTVPTGLDLVVLGEGDRMAHVDLDGRTATPWSVPDLGAGFPEIHVNGPQVTVAAASTGFTSVLGEATQIDTDGTPLPGAPRFTGPLAGTVWAPTDDAAAGIDHRLVVIGQLPAIDGPELSVPNATLLGSDGDGGLLASIGGDIFAVTTKASSRLTSGELLALNGNVVLERVCPEALACAVYLVDRTTGNSTSISASPIDDAVPHRPERLVPVAGTISPDATAVVIETSDPSAATPWAVVDLRSQTVTSLPPPDLRQPMLWNELGTYLAFLSEGNLYVYDRTNARVSRVQGLGSARAIAAVGDDFVAE</sequence>
<evidence type="ECO:0000313" key="1">
    <source>
        <dbReference type="EMBL" id="BAN01934.1"/>
    </source>
</evidence>
<dbReference type="EMBL" id="AP012057">
    <property type="protein sequence ID" value="BAN01934.1"/>
    <property type="molecule type" value="Genomic_DNA"/>
</dbReference>
<dbReference type="SUPFAM" id="SSF69322">
    <property type="entry name" value="Tricorn protease domain 2"/>
    <property type="match status" value="1"/>
</dbReference>
<protein>
    <submittedName>
        <fullName evidence="1">Uncharacterized protein</fullName>
    </submittedName>
</protein>
<dbReference type="KEGG" id="aym:YM304_16200"/>
<organism evidence="1 2">
    <name type="scientific">Ilumatobacter coccineus (strain NBRC 103263 / KCTC 29153 / YM16-304)</name>
    <dbReference type="NCBI Taxonomy" id="1313172"/>
    <lineage>
        <taxon>Bacteria</taxon>
        <taxon>Bacillati</taxon>
        <taxon>Actinomycetota</taxon>
        <taxon>Acidimicrobiia</taxon>
        <taxon>Acidimicrobiales</taxon>
        <taxon>Ilumatobacteraceae</taxon>
        <taxon>Ilumatobacter</taxon>
    </lineage>
</organism>
<evidence type="ECO:0000313" key="2">
    <source>
        <dbReference type="Proteomes" id="UP000011863"/>
    </source>
</evidence>